<feature type="domain" description="DNA2/NAM7 helicase helicase" evidence="1">
    <location>
        <begin position="200"/>
        <end position="418"/>
    </location>
</feature>
<evidence type="ECO:0000313" key="3">
    <source>
        <dbReference type="EMBL" id="KAF3567376.1"/>
    </source>
</evidence>
<dbReference type="SUPFAM" id="SSF52540">
    <property type="entry name" value="P-loop containing nucleoside triphosphate hydrolases"/>
    <property type="match status" value="2"/>
</dbReference>
<evidence type="ECO:0000259" key="1">
    <source>
        <dbReference type="Pfam" id="PF13086"/>
    </source>
</evidence>
<dbReference type="Gene3D" id="3.40.50.300">
    <property type="entry name" value="P-loop containing nucleotide triphosphate hydrolases"/>
    <property type="match status" value="2"/>
</dbReference>
<dbReference type="InterPro" id="IPR041679">
    <property type="entry name" value="DNA2/NAM7-like_C"/>
</dbReference>
<dbReference type="Proteomes" id="UP000266723">
    <property type="component" value="Unassembled WGS sequence"/>
</dbReference>
<name>A0ABQ7D6E2_BRACR</name>
<sequence length="796" mass="90402">MDREENKSLISEVFSWLVQNILNNDIFKERNTNGVGSSLGSLSKAPVFYIRSLEARTIKETSRRSNHFNISLKGVNVKRNNTIYETKCGDLIALTEAGRPRSVNDLNPLVLAYVFSVEDETHFSVHSSVSISIDERFPFGSGVFLMTLTTNTRIWKALHYEGGNMSLIKSVLQANTEDTEHSVSSRTWGNNVRDIIRSTNLNASQESAVLSFLETRTFSEKTSVKLIWGPHGTGKTKTVATLLFALLNLGCKTVVCAPTNTAVVGVASRLLALVKESSPSGHSTYGLGNIVLSGNRVRMGIDSKNNDLLDVFLEHRISKLSLLLSGWELSLSSFVDFLEKAESNYKTYVLSSEKKKGEDKRSFLESFGEFVKKMFYGSSQELHKKKEKILTFGEFIRNEFHNLSQELVKVMDHMEHHVVDMYTHLPKSFIPSNDVKNMITARRALHHARSFLKKNSSKHDFEIRSFVCYCLEPLRLLPKRFRIPTLLENEDGMRFCLHRTICGASQMTVERTASIELLVVDEAAQLKECESVAALQLQGLRHVVLIGDELQLPAMVQSKVCEKAKFGRSLFERLVFLGHNKHLLDVQYRMHPSISLFPNMEFYDRKISDAAIVKERNYQKRIPTLLENEDGMRFCLHRTICGASQMTVERTASIELLVVDEAAQLKECESVAALQLQGLRHVVLIGDELQLPAMVQSKVCEKAKFGRSLFERLVFLGHNKHLLDVQYRMHPSISLFPNMEFYDRKISDAAIVKERNYQKRFLQGNMFGSFSFISTWDLGKKSLVMGIVLRTWLRSL</sequence>
<dbReference type="Pfam" id="PF13087">
    <property type="entry name" value="AAA_12"/>
    <property type="match status" value="2"/>
</dbReference>
<feature type="domain" description="DNA2/NAM7 helicase-like C-terminal" evidence="2">
    <location>
        <begin position="567"/>
        <end position="623"/>
    </location>
</feature>
<accession>A0ABQ7D6E2</accession>
<dbReference type="InterPro" id="IPR027417">
    <property type="entry name" value="P-loop_NTPase"/>
</dbReference>
<dbReference type="EMBL" id="QGKV02000759">
    <property type="protein sequence ID" value="KAF3567376.1"/>
    <property type="molecule type" value="Genomic_DNA"/>
</dbReference>
<proteinExistence type="predicted"/>
<feature type="domain" description="DNA2/NAM7 helicase-like C-terminal" evidence="2">
    <location>
        <begin position="706"/>
        <end position="775"/>
    </location>
</feature>
<dbReference type="PANTHER" id="PTHR10887:SF522">
    <property type="entry name" value="P-LOOP CONTAINING NUCLEOSIDE TRIPHOSPHATE HYDROLASES SUPERFAMILY PROTEIN"/>
    <property type="match status" value="1"/>
</dbReference>
<organism evidence="3 4">
    <name type="scientific">Brassica cretica</name>
    <name type="common">Mustard</name>
    <dbReference type="NCBI Taxonomy" id="69181"/>
    <lineage>
        <taxon>Eukaryota</taxon>
        <taxon>Viridiplantae</taxon>
        <taxon>Streptophyta</taxon>
        <taxon>Embryophyta</taxon>
        <taxon>Tracheophyta</taxon>
        <taxon>Spermatophyta</taxon>
        <taxon>Magnoliopsida</taxon>
        <taxon>eudicotyledons</taxon>
        <taxon>Gunneridae</taxon>
        <taxon>Pentapetalae</taxon>
        <taxon>rosids</taxon>
        <taxon>malvids</taxon>
        <taxon>Brassicales</taxon>
        <taxon>Brassicaceae</taxon>
        <taxon>Brassiceae</taxon>
        <taxon>Brassica</taxon>
    </lineage>
</organism>
<evidence type="ECO:0008006" key="5">
    <source>
        <dbReference type="Google" id="ProtNLM"/>
    </source>
</evidence>
<comment type="caution">
    <text evidence="3">The sequence shown here is derived from an EMBL/GenBank/DDBJ whole genome shotgun (WGS) entry which is preliminary data.</text>
</comment>
<reference evidence="3 4" key="1">
    <citation type="journal article" date="2020" name="BMC Genomics">
        <title>Intraspecific diversification of the crop wild relative Brassica cretica Lam. using demographic model selection.</title>
        <authorList>
            <person name="Kioukis A."/>
            <person name="Michalopoulou V.A."/>
            <person name="Briers L."/>
            <person name="Pirintsos S."/>
            <person name="Studholme D.J."/>
            <person name="Pavlidis P."/>
            <person name="Sarris P.F."/>
        </authorList>
    </citation>
    <scope>NUCLEOTIDE SEQUENCE [LARGE SCALE GENOMIC DNA]</scope>
    <source>
        <strain evidence="4">cv. PFS-1207/04</strain>
    </source>
</reference>
<evidence type="ECO:0000259" key="2">
    <source>
        <dbReference type="Pfam" id="PF13087"/>
    </source>
</evidence>
<dbReference type="InterPro" id="IPR041677">
    <property type="entry name" value="DNA2/NAM7_AAA_11"/>
</dbReference>
<gene>
    <name evidence="3" type="ORF">DY000_02014176</name>
</gene>
<feature type="domain" description="DNA2/NAM7 helicase helicase" evidence="1">
    <location>
        <begin position="639"/>
        <end position="698"/>
    </location>
</feature>
<protein>
    <recommendedName>
        <fullName evidence="5">DNA2/NAM7 helicase helicase domain-containing protein</fullName>
    </recommendedName>
</protein>
<feature type="domain" description="DNA2/NAM7 helicase helicase" evidence="1">
    <location>
        <begin position="500"/>
        <end position="559"/>
    </location>
</feature>
<dbReference type="InterPro" id="IPR045055">
    <property type="entry name" value="DNA2/NAM7-like"/>
</dbReference>
<dbReference type="PANTHER" id="PTHR10887">
    <property type="entry name" value="DNA2/NAM7 HELICASE FAMILY"/>
    <property type="match status" value="1"/>
</dbReference>
<dbReference type="Pfam" id="PF13086">
    <property type="entry name" value="AAA_11"/>
    <property type="match status" value="3"/>
</dbReference>
<evidence type="ECO:0000313" key="4">
    <source>
        <dbReference type="Proteomes" id="UP000266723"/>
    </source>
</evidence>
<keyword evidence="4" id="KW-1185">Reference proteome</keyword>